<dbReference type="RefSeq" id="WP_090920690.1">
    <property type="nucleotide sequence ID" value="NZ_FMVM01000009.1"/>
</dbReference>
<keyword evidence="1" id="KW-0812">Transmembrane</keyword>
<feature type="transmembrane region" description="Helical" evidence="1">
    <location>
        <begin position="213"/>
        <end position="233"/>
    </location>
</feature>
<organism evidence="3 4">
    <name type="scientific">Paenibacillus polysaccharolyticus</name>
    <dbReference type="NCBI Taxonomy" id="582692"/>
    <lineage>
        <taxon>Bacteria</taxon>
        <taxon>Bacillati</taxon>
        <taxon>Bacillota</taxon>
        <taxon>Bacilli</taxon>
        <taxon>Bacillales</taxon>
        <taxon>Paenibacillaceae</taxon>
        <taxon>Paenibacillus</taxon>
    </lineage>
</organism>
<dbReference type="PROSITE" id="PS51257">
    <property type="entry name" value="PROKAR_LIPOPROTEIN"/>
    <property type="match status" value="1"/>
</dbReference>
<keyword evidence="1" id="KW-0472">Membrane</keyword>
<evidence type="ECO:0008006" key="5">
    <source>
        <dbReference type="Google" id="ProtNLM"/>
    </source>
</evidence>
<evidence type="ECO:0000256" key="1">
    <source>
        <dbReference type="SAM" id="Phobius"/>
    </source>
</evidence>
<proteinExistence type="predicted"/>
<dbReference type="Proteomes" id="UP000198538">
    <property type="component" value="Unassembled WGS sequence"/>
</dbReference>
<keyword evidence="2" id="KW-0732">Signal</keyword>
<feature type="chain" id="PRO_5011654526" description="DUF3153 domain-containing protein" evidence="2">
    <location>
        <begin position="28"/>
        <end position="251"/>
    </location>
</feature>
<keyword evidence="4" id="KW-1185">Reference proteome</keyword>
<dbReference type="EMBL" id="FMVM01000009">
    <property type="protein sequence ID" value="SCY77630.1"/>
    <property type="molecule type" value="Genomic_DNA"/>
</dbReference>
<feature type="signal peptide" evidence="2">
    <location>
        <begin position="1"/>
        <end position="27"/>
    </location>
</feature>
<reference evidence="4" key="1">
    <citation type="submission" date="2016-10" db="EMBL/GenBank/DDBJ databases">
        <authorList>
            <person name="Varghese N."/>
            <person name="Submissions S."/>
        </authorList>
    </citation>
    <scope>NUCLEOTIDE SEQUENCE [LARGE SCALE GENOMIC DNA]</scope>
    <source>
        <strain evidence="4">BL9</strain>
    </source>
</reference>
<dbReference type="AlphaFoldDB" id="A0A1G5IPG8"/>
<accession>A0A1G5IPG8</accession>
<name>A0A1G5IPG8_9BACL</name>
<evidence type="ECO:0000256" key="2">
    <source>
        <dbReference type="SAM" id="SignalP"/>
    </source>
</evidence>
<sequence>MSTRIYIRQLSLSIMFALMLIMLSACADGEAHVTVNTDGTADLDLNLSVSDSALGKIGQDNLMPLLAEALERNNFKTEVTKQADQNVLKATTHYEKSNMTGFDSSKLPPGIHIEQSKTPGFFTSQLHILAEADLMESMPDGDIKDRINSVPGFLKRLLLKDVNFDFKLSLPIKAQNSNADQVEDGGKTLIWNVSPLQKNKLDLTVQIPNIRNILLVAIAGLVLVLALLIWFFIRRRRTRRRRNSIADLKNS</sequence>
<evidence type="ECO:0000313" key="4">
    <source>
        <dbReference type="Proteomes" id="UP000198538"/>
    </source>
</evidence>
<gene>
    <name evidence="3" type="ORF">SAMN05720606_10961</name>
</gene>
<keyword evidence="1" id="KW-1133">Transmembrane helix</keyword>
<evidence type="ECO:0000313" key="3">
    <source>
        <dbReference type="EMBL" id="SCY77630.1"/>
    </source>
</evidence>
<protein>
    <recommendedName>
        <fullName evidence="5">DUF3153 domain-containing protein</fullName>
    </recommendedName>
</protein>
<dbReference type="STRING" id="582692.SAMN05720606_10961"/>